<dbReference type="PANTHER" id="PTHR12322">
    <property type="entry name" value="DOUBLESEX AND MAB-3 RELATED TRANSCRIPTION FACTOR DMRT"/>
    <property type="match status" value="1"/>
</dbReference>
<comment type="subcellular location">
    <subcellularLocation>
        <location evidence="5">Nucleus</location>
    </subcellularLocation>
</comment>
<evidence type="ECO:0000259" key="7">
    <source>
        <dbReference type="PROSITE" id="PS50809"/>
    </source>
</evidence>
<dbReference type="AlphaFoldDB" id="A0A2G5V4E9"/>
<feature type="DNA-binding region" description="DM" evidence="5">
    <location>
        <begin position="35"/>
        <end position="82"/>
    </location>
</feature>
<evidence type="ECO:0000256" key="3">
    <source>
        <dbReference type="ARBA" id="ARBA00023125"/>
    </source>
</evidence>
<dbReference type="GO" id="GO:0046872">
    <property type="term" value="F:metal ion binding"/>
    <property type="evidence" value="ECO:0007669"/>
    <property type="project" value="UniProtKB-KW"/>
</dbReference>
<sequence>MPSPPASSACSVLPPSSLEQILRIRAERNQRTPKCARCRNHGVVSALKGHKRYCQWKDCMCAKCTLIAERQRVMAAQVALRRQQSQEEKETRELEILFGASGNANEFLEILRRDSGDQRQNLVSPTNNNNIDEKEDDLQGMRSSPSSPTGSETIVSNSSPQALSSGSTPNSTSGMIPPSPIFNNNGFPQIPMLNPMMQPNKHMMGFPMFPVMPHFGFPVQAISNFASAASLAAPQQFFPRPLNIATSHQSHTIFPQTAPLDCSHRLLKSEESEEFREKGSEADN</sequence>
<protein>
    <recommendedName>
        <fullName evidence="7">DM domain-containing protein</fullName>
    </recommendedName>
</protein>
<keyword evidence="1 5" id="KW-0479">Metal-binding</keyword>
<comment type="caution">
    <text evidence="8">The sequence shown here is derived from an EMBL/GenBank/DDBJ whole genome shotgun (WGS) entry which is preliminary data.</text>
</comment>
<keyword evidence="9" id="KW-1185">Reference proteome</keyword>
<evidence type="ECO:0000256" key="6">
    <source>
        <dbReference type="SAM" id="MobiDB-lite"/>
    </source>
</evidence>
<organism evidence="8 9">
    <name type="scientific">Caenorhabditis nigoni</name>
    <dbReference type="NCBI Taxonomy" id="1611254"/>
    <lineage>
        <taxon>Eukaryota</taxon>
        <taxon>Metazoa</taxon>
        <taxon>Ecdysozoa</taxon>
        <taxon>Nematoda</taxon>
        <taxon>Chromadorea</taxon>
        <taxon>Rhabditida</taxon>
        <taxon>Rhabditina</taxon>
        <taxon>Rhabditomorpha</taxon>
        <taxon>Rhabditoidea</taxon>
        <taxon>Rhabditidae</taxon>
        <taxon>Peloderinae</taxon>
        <taxon>Caenorhabditis</taxon>
    </lineage>
</organism>
<dbReference type="EMBL" id="PDUG01000002">
    <property type="protein sequence ID" value="PIC46665.1"/>
    <property type="molecule type" value="Genomic_DNA"/>
</dbReference>
<proteinExistence type="predicted"/>
<dbReference type="STRING" id="1611254.A0A2G5V4E9"/>
<dbReference type="SMART" id="SM00301">
    <property type="entry name" value="DM"/>
    <property type="match status" value="1"/>
</dbReference>
<evidence type="ECO:0000256" key="1">
    <source>
        <dbReference type="ARBA" id="ARBA00022723"/>
    </source>
</evidence>
<dbReference type="Gene3D" id="4.10.1040.10">
    <property type="entry name" value="DM DNA-binding domain"/>
    <property type="match status" value="1"/>
</dbReference>
<name>A0A2G5V4E9_9PELO</name>
<evidence type="ECO:0000256" key="5">
    <source>
        <dbReference type="PROSITE-ProRule" id="PRU00070"/>
    </source>
</evidence>
<dbReference type="GO" id="GO:0007548">
    <property type="term" value="P:sex differentiation"/>
    <property type="evidence" value="ECO:0007669"/>
    <property type="project" value="TreeGrafter"/>
</dbReference>
<gene>
    <name evidence="8" type="primary">Cni-dmd-5</name>
    <name evidence="8" type="synonym">Cnig_chr_II.g6281</name>
    <name evidence="8" type="ORF">B9Z55_006281</name>
</gene>
<feature type="region of interest" description="Disordered" evidence="6">
    <location>
        <begin position="116"/>
        <end position="182"/>
    </location>
</feature>
<dbReference type="Pfam" id="PF00751">
    <property type="entry name" value="DM"/>
    <property type="match status" value="1"/>
</dbReference>
<feature type="compositionally biased region" description="Polar residues" evidence="6">
    <location>
        <begin position="141"/>
        <end position="174"/>
    </location>
</feature>
<evidence type="ECO:0000313" key="8">
    <source>
        <dbReference type="EMBL" id="PIC46665.1"/>
    </source>
</evidence>
<dbReference type="FunFam" id="4.10.1040.10:FF:000001">
    <property type="entry name" value="doublesex- and mab-3-related transcription factor 1"/>
    <property type="match status" value="1"/>
</dbReference>
<reference evidence="9" key="1">
    <citation type="submission" date="2017-10" db="EMBL/GenBank/DDBJ databases">
        <title>Rapid genome shrinkage in a self-fertile nematode reveals novel sperm competition proteins.</title>
        <authorList>
            <person name="Yin D."/>
            <person name="Schwarz E.M."/>
            <person name="Thomas C.G."/>
            <person name="Felde R.L."/>
            <person name="Korf I.F."/>
            <person name="Cutter A.D."/>
            <person name="Schartner C.M."/>
            <person name="Ralston E.J."/>
            <person name="Meyer B.J."/>
            <person name="Haag E.S."/>
        </authorList>
    </citation>
    <scope>NUCLEOTIDE SEQUENCE [LARGE SCALE GENOMIC DNA]</scope>
    <source>
        <strain evidence="9">JU1422</strain>
    </source>
</reference>
<dbReference type="GO" id="GO:0005634">
    <property type="term" value="C:nucleus"/>
    <property type="evidence" value="ECO:0007669"/>
    <property type="project" value="UniProtKB-SubCell"/>
</dbReference>
<dbReference type="PROSITE" id="PS40000">
    <property type="entry name" value="DM_1"/>
    <property type="match status" value="1"/>
</dbReference>
<dbReference type="InterPro" id="IPR026607">
    <property type="entry name" value="DMRT"/>
</dbReference>
<dbReference type="SUPFAM" id="SSF82927">
    <property type="entry name" value="Cysteine-rich DNA binding domain, (DM domain)"/>
    <property type="match status" value="1"/>
</dbReference>
<feature type="compositionally biased region" description="Polar residues" evidence="6">
    <location>
        <begin position="118"/>
        <end position="130"/>
    </location>
</feature>
<accession>A0A2G5V4E9</accession>
<dbReference type="GO" id="GO:0000981">
    <property type="term" value="F:DNA-binding transcription factor activity, RNA polymerase II-specific"/>
    <property type="evidence" value="ECO:0007669"/>
    <property type="project" value="TreeGrafter"/>
</dbReference>
<dbReference type="InterPro" id="IPR036407">
    <property type="entry name" value="DM_DNA-bd_sf"/>
</dbReference>
<feature type="domain" description="DM" evidence="7">
    <location>
        <begin position="35"/>
        <end position="82"/>
    </location>
</feature>
<dbReference type="OrthoDB" id="6162476at2759"/>
<dbReference type="InterPro" id="IPR001275">
    <property type="entry name" value="DM_DNA-bd"/>
</dbReference>
<dbReference type="Proteomes" id="UP000230233">
    <property type="component" value="Chromosome II"/>
</dbReference>
<keyword evidence="4 5" id="KW-0539">Nucleus</keyword>
<dbReference type="GO" id="GO:0000978">
    <property type="term" value="F:RNA polymerase II cis-regulatory region sequence-specific DNA binding"/>
    <property type="evidence" value="ECO:0007669"/>
    <property type="project" value="TreeGrafter"/>
</dbReference>
<keyword evidence="2 5" id="KW-0862">Zinc</keyword>
<evidence type="ECO:0000313" key="9">
    <source>
        <dbReference type="Proteomes" id="UP000230233"/>
    </source>
</evidence>
<evidence type="ECO:0000256" key="4">
    <source>
        <dbReference type="ARBA" id="ARBA00023242"/>
    </source>
</evidence>
<evidence type="ECO:0000256" key="2">
    <source>
        <dbReference type="ARBA" id="ARBA00022833"/>
    </source>
</evidence>
<dbReference type="PANTHER" id="PTHR12322:SF116">
    <property type="entry name" value="DOUBLESEX-MAB RELATED 99B"/>
    <property type="match status" value="1"/>
</dbReference>
<dbReference type="PROSITE" id="PS50809">
    <property type="entry name" value="DM_2"/>
    <property type="match status" value="1"/>
</dbReference>
<keyword evidence="3 5" id="KW-0238">DNA-binding</keyword>